<proteinExistence type="predicted"/>
<organism evidence="2">
    <name type="scientific">Streptomyces haneummycinicus</name>
    <dbReference type="NCBI Taxonomy" id="3074435"/>
    <lineage>
        <taxon>Bacteria</taxon>
        <taxon>Bacillati</taxon>
        <taxon>Actinomycetota</taxon>
        <taxon>Actinomycetes</taxon>
        <taxon>Kitasatosporales</taxon>
        <taxon>Streptomycetaceae</taxon>
        <taxon>Streptomyces</taxon>
    </lineage>
</organism>
<reference evidence="2" key="2">
    <citation type="submission" date="2024-07" db="EMBL/GenBank/DDBJ databases">
        <title>Streptomyces haneummycinica sp. nov., a new antibiotic-producing actinobacterium isolated from marine sediment.</title>
        <authorList>
            <person name="Uemura M."/>
            <person name="Hamada M."/>
            <person name="Hirano S."/>
            <person name="Kobayashi K."/>
            <person name="Ohshiro T."/>
            <person name="Kobayashi T."/>
            <person name="Terahara T."/>
        </authorList>
    </citation>
    <scope>NUCLEOTIDE SEQUENCE</scope>
    <source>
        <strain evidence="2">KM77-8</strain>
    </source>
</reference>
<dbReference type="Gene3D" id="1.10.600.10">
    <property type="entry name" value="Farnesyl Diphosphate Synthase"/>
    <property type="match status" value="1"/>
</dbReference>
<dbReference type="EMBL" id="AP035768">
    <property type="protein sequence ID" value="BFO17437.1"/>
    <property type="molecule type" value="Genomic_DNA"/>
</dbReference>
<name>A0AAT9HJ51_9ACTN</name>
<accession>A0AAT9HJ51</accession>
<protein>
    <recommendedName>
        <fullName evidence="3">Polyprenyl synthetase family protein</fullName>
    </recommendedName>
</protein>
<evidence type="ECO:0000256" key="1">
    <source>
        <dbReference type="SAM" id="MobiDB-lite"/>
    </source>
</evidence>
<evidence type="ECO:0008006" key="3">
    <source>
        <dbReference type="Google" id="ProtNLM"/>
    </source>
</evidence>
<sequence>MLYETGAAGSRTPGTATRGETVPTVPPASQAARRTAVDVSALLERGRTLATPVLRAAVDRLAPPMDTVAAYHFGWIDAQGRPADGDGGKAVRPALAMLSAEVTGAAPRPVCPARSPSNWSTTSPSCTTT</sequence>
<evidence type="ECO:0000313" key="2">
    <source>
        <dbReference type="EMBL" id="BFO17437.1"/>
    </source>
</evidence>
<gene>
    <name evidence="2" type="ORF">SHKM778_38250</name>
</gene>
<dbReference type="InterPro" id="IPR008949">
    <property type="entry name" value="Isoprenoid_synthase_dom_sf"/>
</dbReference>
<feature type="region of interest" description="Disordered" evidence="1">
    <location>
        <begin position="1"/>
        <end position="33"/>
    </location>
</feature>
<feature type="compositionally biased region" description="Polar residues" evidence="1">
    <location>
        <begin position="115"/>
        <end position="129"/>
    </location>
</feature>
<feature type="region of interest" description="Disordered" evidence="1">
    <location>
        <begin position="106"/>
        <end position="129"/>
    </location>
</feature>
<reference evidence="2" key="1">
    <citation type="submission" date="2024-06" db="EMBL/GenBank/DDBJ databases">
        <authorList>
            <consortium name="consrtm"/>
            <person name="Uemura M."/>
            <person name="Terahara T."/>
        </authorList>
    </citation>
    <scope>NUCLEOTIDE SEQUENCE</scope>
    <source>
        <strain evidence="2">KM77-8</strain>
    </source>
</reference>
<dbReference type="AlphaFoldDB" id="A0AAT9HJ51"/>